<protein>
    <submittedName>
        <fullName evidence="1">Uncharacterized protein</fullName>
    </submittedName>
</protein>
<organism evidence="1 2">
    <name type="scientific">Leptidea sinapis</name>
    <dbReference type="NCBI Taxonomy" id="189913"/>
    <lineage>
        <taxon>Eukaryota</taxon>
        <taxon>Metazoa</taxon>
        <taxon>Ecdysozoa</taxon>
        <taxon>Arthropoda</taxon>
        <taxon>Hexapoda</taxon>
        <taxon>Insecta</taxon>
        <taxon>Pterygota</taxon>
        <taxon>Neoptera</taxon>
        <taxon>Endopterygota</taxon>
        <taxon>Lepidoptera</taxon>
        <taxon>Glossata</taxon>
        <taxon>Ditrysia</taxon>
        <taxon>Papilionoidea</taxon>
        <taxon>Pieridae</taxon>
        <taxon>Dismorphiinae</taxon>
        <taxon>Leptidea</taxon>
    </lineage>
</organism>
<accession>A0A5E4QXG0</accession>
<gene>
    <name evidence="1" type="ORF">LSINAPIS_LOCUS13005</name>
</gene>
<dbReference type="Proteomes" id="UP000324832">
    <property type="component" value="Unassembled WGS sequence"/>
</dbReference>
<proteinExistence type="predicted"/>
<name>A0A5E4QXG0_9NEOP</name>
<keyword evidence="2" id="KW-1185">Reference proteome</keyword>
<sequence length="101" mass="11294">MISVLSSIIVSVRPFSSTVDGLVFEPFSSKGSRHPLFPFSNYASQKMFEHRGTLRVRRKNAATGPRQAWRDPAHSIVLTVKCFKVLLDIPLITDNISNGYS</sequence>
<evidence type="ECO:0000313" key="2">
    <source>
        <dbReference type="Proteomes" id="UP000324832"/>
    </source>
</evidence>
<dbReference type="AlphaFoldDB" id="A0A5E4QXG0"/>
<reference evidence="1 2" key="1">
    <citation type="submission" date="2017-07" db="EMBL/GenBank/DDBJ databases">
        <authorList>
            <person name="Talla V."/>
            <person name="Backstrom N."/>
        </authorList>
    </citation>
    <scope>NUCLEOTIDE SEQUENCE [LARGE SCALE GENOMIC DNA]</scope>
</reference>
<dbReference type="EMBL" id="FZQP02006443">
    <property type="protein sequence ID" value="VVD02901.1"/>
    <property type="molecule type" value="Genomic_DNA"/>
</dbReference>
<evidence type="ECO:0000313" key="1">
    <source>
        <dbReference type="EMBL" id="VVD02901.1"/>
    </source>
</evidence>